<evidence type="ECO:0000256" key="2">
    <source>
        <dbReference type="SAM" id="SignalP"/>
    </source>
</evidence>
<sequence length="57" mass="6425">MPAELLLLLIVAFASPSCQLQSWMIRQCVAAVSVWPWPWPGSRSTGSSRSQPRPEWK</sequence>
<organism evidence="3">
    <name type="scientific">Homo sapiens</name>
    <name type="common">Human</name>
    <dbReference type="NCBI Taxonomy" id="9606"/>
    <lineage>
        <taxon>Eukaryota</taxon>
        <taxon>Metazoa</taxon>
        <taxon>Chordata</taxon>
        <taxon>Craniata</taxon>
        <taxon>Vertebrata</taxon>
        <taxon>Euteleostomi</taxon>
        <taxon>Mammalia</taxon>
        <taxon>Eutheria</taxon>
        <taxon>Euarchontoglires</taxon>
        <taxon>Primates</taxon>
        <taxon>Haplorrhini</taxon>
        <taxon>Catarrhini</taxon>
        <taxon>Hominidae</taxon>
        <taxon>Homo</taxon>
    </lineage>
</organism>
<feature type="chain" id="PRO_5034087029" evidence="2">
    <location>
        <begin position="21"/>
        <end position="57"/>
    </location>
</feature>
<protein>
    <submittedName>
        <fullName evidence="3">Putative NMDtranscript(AltDon_e2)</fullName>
    </submittedName>
</protein>
<feature type="signal peptide" evidence="2">
    <location>
        <begin position="1"/>
        <end position="20"/>
    </location>
</feature>
<keyword evidence="2" id="KW-0732">Signal</keyword>
<reference evidence="3" key="1">
    <citation type="journal article" date="2021" name="Cell. Mol. Life Sci.">
        <title>Splicing and editing of ionotropic glutamate receptors: a comprehensive analysis based on human RNA-Seq data.</title>
        <authorList>
            <person name="Herbrechter R."/>
            <person name="Hube N."/>
            <person name="Buchholz R."/>
            <person name="Reiner A."/>
        </authorList>
    </citation>
    <scope>NUCLEOTIDE SEQUENCE</scope>
    <source>
        <tissue evidence="3">Brain</tissue>
    </source>
</reference>
<dbReference type="AlphaFoldDB" id="A0A8D9UJB7"/>
<evidence type="ECO:0000313" key="3">
    <source>
        <dbReference type="EMBL" id="DAJ12201.1"/>
    </source>
</evidence>
<feature type="compositionally biased region" description="Polar residues" evidence="1">
    <location>
        <begin position="42"/>
        <end position="51"/>
    </location>
</feature>
<feature type="region of interest" description="Disordered" evidence="1">
    <location>
        <begin position="38"/>
        <end position="57"/>
    </location>
</feature>
<dbReference type="OrthoDB" id="5984008at2759"/>
<evidence type="ECO:0000256" key="1">
    <source>
        <dbReference type="SAM" id="MobiDB-lite"/>
    </source>
</evidence>
<accession>A0A8D9UJB7</accession>
<gene>
    <name evidence="3" type="primary">GRIK5</name>
</gene>
<name>A0A8D9UJB7_HUMAN</name>
<dbReference type="PeptideAtlas" id="A0A8D9UJB7"/>
<proteinExistence type="evidence at transcript level"/>
<dbReference type="EMBL" id="BK014581">
    <property type="protein sequence ID" value="DAJ12201.1"/>
    <property type="molecule type" value="mRNA"/>
</dbReference>